<feature type="region of interest" description="Disordered" evidence="1">
    <location>
        <begin position="49"/>
        <end position="80"/>
    </location>
</feature>
<sequence>MGKLIFTKASSLPGNVIKSLARPDPAPTASTPPKKQMLLTNSNYSIQRTKIPSSRPAGSCPDIKGSHLQARSTKNSTISSGQAKVIQEEMEKLLEAGFIREVEYPEWLSNVVMVPKKGGKWRVCVDYTNLNDACPKDSFPLPRIDQIVDVTSGHEVLSFLDAFFGYHQIPMAPDDEEKTSFITPHGLCCYRVMPFGLKNARATYQRLMTKIFKPLISDVV</sequence>
<dbReference type="InterPro" id="IPR043128">
    <property type="entry name" value="Rev_trsase/Diguanyl_cyclase"/>
</dbReference>
<dbReference type="EMBL" id="QGNW01000009">
    <property type="protein sequence ID" value="RVX19372.1"/>
    <property type="molecule type" value="Genomic_DNA"/>
</dbReference>
<accession>A0A438KDT8</accession>
<dbReference type="CDD" id="cd01647">
    <property type="entry name" value="RT_LTR"/>
    <property type="match status" value="1"/>
</dbReference>
<dbReference type="Proteomes" id="UP000288805">
    <property type="component" value="Unassembled WGS sequence"/>
</dbReference>
<protein>
    <submittedName>
        <fullName evidence="3">Transposon Ty3-I Gag-Pol polyprotein</fullName>
    </submittedName>
</protein>
<dbReference type="Pfam" id="PF00078">
    <property type="entry name" value="RVT_1"/>
    <property type="match status" value="1"/>
</dbReference>
<organism evidence="3 4">
    <name type="scientific">Vitis vinifera</name>
    <name type="common">Grape</name>
    <dbReference type="NCBI Taxonomy" id="29760"/>
    <lineage>
        <taxon>Eukaryota</taxon>
        <taxon>Viridiplantae</taxon>
        <taxon>Streptophyta</taxon>
        <taxon>Embryophyta</taxon>
        <taxon>Tracheophyta</taxon>
        <taxon>Spermatophyta</taxon>
        <taxon>Magnoliopsida</taxon>
        <taxon>eudicotyledons</taxon>
        <taxon>Gunneridae</taxon>
        <taxon>Pentapetalae</taxon>
        <taxon>rosids</taxon>
        <taxon>Vitales</taxon>
        <taxon>Vitaceae</taxon>
        <taxon>Viteae</taxon>
        <taxon>Vitis</taxon>
    </lineage>
</organism>
<reference evidence="3 4" key="1">
    <citation type="journal article" date="2018" name="PLoS Genet.">
        <title>Population sequencing reveals clonal diversity and ancestral inbreeding in the grapevine cultivar Chardonnay.</title>
        <authorList>
            <person name="Roach M.J."/>
            <person name="Johnson D.L."/>
            <person name="Bohlmann J."/>
            <person name="van Vuuren H.J."/>
            <person name="Jones S.J."/>
            <person name="Pretorius I.S."/>
            <person name="Schmidt S.A."/>
            <person name="Borneman A.R."/>
        </authorList>
    </citation>
    <scope>NUCLEOTIDE SEQUENCE [LARGE SCALE GENOMIC DNA]</scope>
    <source>
        <strain evidence="4">cv. Chardonnay</strain>
        <tissue evidence="3">Leaf</tissue>
    </source>
</reference>
<dbReference type="AlphaFoldDB" id="A0A438KDT8"/>
<dbReference type="InterPro" id="IPR053134">
    <property type="entry name" value="RNA-dir_DNA_polymerase"/>
</dbReference>
<feature type="region of interest" description="Disordered" evidence="1">
    <location>
        <begin position="17"/>
        <end position="36"/>
    </location>
</feature>
<dbReference type="InterPro" id="IPR043502">
    <property type="entry name" value="DNA/RNA_pol_sf"/>
</dbReference>
<evidence type="ECO:0000313" key="4">
    <source>
        <dbReference type="Proteomes" id="UP000288805"/>
    </source>
</evidence>
<feature type="compositionally biased region" description="Polar residues" evidence="1">
    <location>
        <begin position="69"/>
        <end position="80"/>
    </location>
</feature>
<dbReference type="InterPro" id="IPR000477">
    <property type="entry name" value="RT_dom"/>
</dbReference>
<feature type="domain" description="Reverse transcriptase" evidence="2">
    <location>
        <begin position="114"/>
        <end position="217"/>
    </location>
</feature>
<proteinExistence type="predicted"/>
<evidence type="ECO:0000313" key="3">
    <source>
        <dbReference type="EMBL" id="RVX19372.1"/>
    </source>
</evidence>
<dbReference type="Gene3D" id="3.30.70.270">
    <property type="match status" value="1"/>
</dbReference>
<dbReference type="SUPFAM" id="SSF56672">
    <property type="entry name" value="DNA/RNA polymerases"/>
    <property type="match status" value="1"/>
</dbReference>
<evidence type="ECO:0000256" key="1">
    <source>
        <dbReference type="SAM" id="MobiDB-lite"/>
    </source>
</evidence>
<gene>
    <name evidence="3" type="primary">TY3B-I_542</name>
    <name evidence="3" type="ORF">CK203_008852</name>
</gene>
<dbReference type="PANTHER" id="PTHR24559:SF444">
    <property type="entry name" value="REVERSE TRANSCRIPTASE DOMAIN-CONTAINING PROTEIN"/>
    <property type="match status" value="1"/>
</dbReference>
<name>A0A438KDT8_VITVI</name>
<dbReference type="PANTHER" id="PTHR24559">
    <property type="entry name" value="TRANSPOSON TY3-I GAG-POL POLYPROTEIN"/>
    <property type="match status" value="1"/>
</dbReference>
<comment type="caution">
    <text evidence="3">The sequence shown here is derived from an EMBL/GenBank/DDBJ whole genome shotgun (WGS) entry which is preliminary data.</text>
</comment>
<evidence type="ECO:0000259" key="2">
    <source>
        <dbReference type="Pfam" id="PF00078"/>
    </source>
</evidence>
<dbReference type="Gene3D" id="3.10.10.10">
    <property type="entry name" value="HIV Type 1 Reverse Transcriptase, subunit A, domain 1"/>
    <property type="match status" value="1"/>
</dbReference>